<sequence>MPRILFPGSFSLDSPTAESPVFQLSNPSGHALSIQPISDTVVRVVHQLPLQNFPQKMNGGIAWEPPTASATVALTSKTSATVKTAALTVKVGFEACPLLEWFTKDGTPFHADSRTRAYAFDAASGAVHHYVERENYLPTSEDEFTSTEPYVHSNRNEFVYGLGESRGRLMKGGKKFIMEGRDALSYDWEHGDPLYKLNPFYTVYNKKTNLWHGIFYNNLSDSTIDMGAESDVLWGCFRTYKANSGPLDYYVILGDGTLPSVLTEYARLVSPTDPSSTFAASPSLPPLSQFGYLSSSLGLSADPHAQEAVIQFLKDCRTNGFPVDGLYLSSGWCQDENNGDRNYFVWNRARYPSPADLGRIVEKELGVQFIVNIKPWLLEGHPKYGEARAKGAFVRAALDMGSGVSTSWVWACGFADHKPGSYFDYSARAAREWWGAQIRAELLANGLTGMWIDNNEMAGMLDDEERFAGEEGMYGPAGQSVEKRMGWGGGEIRLGSVGKAIQTMGMARTTYETVLAARPDHRPVIVSRSGVPGIQAYAHATWSGDNSTTWKALKWGTKMTLSVGMSFGPGLYGHDIGGFAGEHNPSPELLVRWCQNGAWHSRFTVHSWKETSTTMWMYDEVPGISEIIRAALALRYRLAPTFYSLYVTDYQRRGWPLLKPLLWHHSVDPATLEMDEEFLFGSHVLVAPVTTKGATTRLVYLPAQANDGETALQWCEFDTGVWHTGNGAFVELDAPLARTPTLVRAGGVLVLGGACKRNIYDGIASRTALIFPAPSGASSGSFTLVEDDGVSNDHTGRGTYTELVVSFTASGSDAVIVDCEVVKGAYKLPYEVIWFELPVGDARKVVVKGGKAGRRRHNGDKEEVGIVVSL</sequence>
<evidence type="ECO:0000313" key="7">
    <source>
        <dbReference type="Proteomes" id="UP001222325"/>
    </source>
</evidence>
<dbReference type="GO" id="GO:0030246">
    <property type="term" value="F:carbohydrate binding"/>
    <property type="evidence" value="ECO:0007669"/>
    <property type="project" value="InterPro"/>
</dbReference>
<dbReference type="Gene3D" id="3.20.20.80">
    <property type="entry name" value="Glycosidases"/>
    <property type="match status" value="1"/>
</dbReference>
<comment type="caution">
    <text evidence="6">The sequence shown here is derived from an EMBL/GenBank/DDBJ whole genome shotgun (WGS) entry which is preliminary data.</text>
</comment>
<dbReference type="SUPFAM" id="SSF51011">
    <property type="entry name" value="Glycosyl hydrolase domain"/>
    <property type="match status" value="1"/>
</dbReference>
<dbReference type="SUPFAM" id="SSF51445">
    <property type="entry name" value="(Trans)glycosidases"/>
    <property type="match status" value="1"/>
</dbReference>
<keyword evidence="2" id="KW-0326">Glycosidase</keyword>
<evidence type="ECO:0000256" key="2">
    <source>
        <dbReference type="RuleBase" id="RU361185"/>
    </source>
</evidence>
<dbReference type="InterPro" id="IPR048395">
    <property type="entry name" value="Glyco_hydro_31_C"/>
</dbReference>
<dbReference type="InterPro" id="IPR011013">
    <property type="entry name" value="Gal_mutarotase_sf_dom"/>
</dbReference>
<dbReference type="PANTHER" id="PTHR22762">
    <property type="entry name" value="ALPHA-GLUCOSIDASE"/>
    <property type="match status" value="1"/>
</dbReference>
<feature type="domain" description="Glycoside hydrolase family 31 TIM barrel" evidence="3">
    <location>
        <begin position="282"/>
        <end position="645"/>
    </location>
</feature>
<evidence type="ECO:0000259" key="5">
    <source>
        <dbReference type="Pfam" id="PF21365"/>
    </source>
</evidence>
<comment type="similarity">
    <text evidence="1 2">Belongs to the glycosyl hydrolase 31 family.</text>
</comment>
<name>A0AAD6XW02_9AGAR</name>
<dbReference type="PANTHER" id="PTHR22762:SF165">
    <property type="entry name" value="PUTATIVE (AFU_ORTHOLOGUE AFUA_1G06560)-RELATED"/>
    <property type="match status" value="1"/>
</dbReference>
<feature type="domain" description="Glycosyl hydrolase family 31 C-terminal" evidence="5">
    <location>
        <begin position="654"/>
        <end position="749"/>
    </location>
</feature>
<proteinExistence type="inferred from homology"/>
<dbReference type="Gene3D" id="2.60.40.1180">
    <property type="entry name" value="Golgi alpha-mannosidase II"/>
    <property type="match status" value="1"/>
</dbReference>
<reference evidence="6" key="1">
    <citation type="submission" date="2023-03" db="EMBL/GenBank/DDBJ databases">
        <title>Massive genome expansion in bonnet fungi (Mycena s.s.) driven by repeated elements and novel gene families across ecological guilds.</title>
        <authorList>
            <consortium name="Lawrence Berkeley National Laboratory"/>
            <person name="Harder C.B."/>
            <person name="Miyauchi S."/>
            <person name="Viragh M."/>
            <person name="Kuo A."/>
            <person name="Thoen E."/>
            <person name="Andreopoulos B."/>
            <person name="Lu D."/>
            <person name="Skrede I."/>
            <person name="Drula E."/>
            <person name="Henrissat B."/>
            <person name="Morin E."/>
            <person name="Kohler A."/>
            <person name="Barry K."/>
            <person name="LaButti K."/>
            <person name="Morin E."/>
            <person name="Salamov A."/>
            <person name="Lipzen A."/>
            <person name="Mereny Z."/>
            <person name="Hegedus B."/>
            <person name="Baldrian P."/>
            <person name="Stursova M."/>
            <person name="Weitz H."/>
            <person name="Taylor A."/>
            <person name="Grigoriev I.V."/>
            <person name="Nagy L.G."/>
            <person name="Martin F."/>
            <person name="Kauserud H."/>
        </authorList>
    </citation>
    <scope>NUCLEOTIDE SEQUENCE</scope>
    <source>
        <strain evidence="6">CBHHK173m</strain>
    </source>
</reference>
<dbReference type="Pfam" id="PF01055">
    <property type="entry name" value="Glyco_hydro_31_2nd"/>
    <property type="match status" value="1"/>
</dbReference>
<dbReference type="GO" id="GO:0005975">
    <property type="term" value="P:carbohydrate metabolic process"/>
    <property type="evidence" value="ECO:0007669"/>
    <property type="project" value="InterPro"/>
</dbReference>
<dbReference type="InterPro" id="IPR013780">
    <property type="entry name" value="Glyco_hydro_b"/>
</dbReference>
<dbReference type="Gene3D" id="2.60.40.1760">
    <property type="entry name" value="glycosyl hydrolase (family 31)"/>
    <property type="match status" value="1"/>
</dbReference>
<dbReference type="InterPro" id="IPR025887">
    <property type="entry name" value="Glyco_hydro_31_N_dom"/>
</dbReference>
<evidence type="ECO:0000259" key="4">
    <source>
        <dbReference type="Pfam" id="PF13802"/>
    </source>
</evidence>
<gene>
    <name evidence="6" type="ORF">B0H15DRAFT_1021240</name>
</gene>
<dbReference type="Pfam" id="PF13802">
    <property type="entry name" value="Gal_mutarotas_2"/>
    <property type="match status" value="1"/>
</dbReference>
<keyword evidence="7" id="KW-1185">Reference proteome</keyword>
<feature type="domain" description="Glycoside hydrolase family 31 N-terminal" evidence="4">
    <location>
        <begin position="32"/>
        <end position="225"/>
    </location>
</feature>
<evidence type="ECO:0000313" key="6">
    <source>
        <dbReference type="EMBL" id="KAJ7091907.1"/>
    </source>
</evidence>
<keyword evidence="2 6" id="KW-0378">Hydrolase</keyword>
<dbReference type="CDD" id="cd14752">
    <property type="entry name" value="GH31_N"/>
    <property type="match status" value="1"/>
</dbReference>
<organism evidence="6 7">
    <name type="scientific">Mycena belliarum</name>
    <dbReference type="NCBI Taxonomy" id="1033014"/>
    <lineage>
        <taxon>Eukaryota</taxon>
        <taxon>Fungi</taxon>
        <taxon>Dikarya</taxon>
        <taxon>Basidiomycota</taxon>
        <taxon>Agaricomycotina</taxon>
        <taxon>Agaricomycetes</taxon>
        <taxon>Agaricomycetidae</taxon>
        <taxon>Agaricales</taxon>
        <taxon>Marasmiineae</taxon>
        <taxon>Mycenaceae</taxon>
        <taxon>Mycena</taxon>
    </lineage>
</organism>
<evidence type="ECO:0000256" key="1">
    <source>
        <dbReference type="ARBA" id="ARBA00007806"/>
    </source>
</evidence>
<dbReference type="GO" id="GO:0004553">
    <property type="term" value="F:hydrolase activity, hydrolyzing O-glycosyl compounds"/>
    <property type="evidence" value="ECO:0007669"/>
    <property type="project" value="InterPro"/>
</dbReference>
<protein>
    <submittedName>
        <fullName evidence="6">Glycosyl hydrolases family 31-domain-containing protein</fullName>
    </submittedName>
</protein>
<dbReference type="AlphaFoldDB" id="A0AAD6XW02"/>
<evidence type="ECO:0000259" key="3">
    <source>
        <dbReference type="Pfam" id="PF01055"/>
    </source>
</evidence>
<dbReference type="SUPFAM" id="SSF74650">
    <property type="entry name" value="Galactose mutarotase-like"/>
    <property type="match status" value="1"/>
</dbReference>
<dbReference type="InterPro" id="IPR000322">
    <property type="entry name" value="Glyco_hydro_31_TIM"/>
</dbReference>
<dbReference type="EMBL" id="JARJCN010000019">
    <property type="protein sequence ID" value="KAJ7091907.1"/>
    <property type="molecule type" value="Genomic_DNA"/>
</dbReference>
<dbReference type="Pfam" id="PF21365">
    <property type="entry name" value="Glyco_hydro_31_3rd"/>
    <property type="match status" value="1"/>
</dbReference>
<accession>A0AAD6XW02</accession>
<dbReference type="InterPro" id="IPR017853">
    <property type="entry name" value="GH"/>
</dbReference>
<dbReference type="Proteomes" id="UP001222325">
    <property type="component" value="Unassembled WGS sequence"/>
</dbReference>